<organism evidence="3 4">
    <name type="scientific">Mikania micrantha</name>
    <name type="common">bitter vine</name>
    <dbReference type="NCBI Taxonomy" id="192012"/>
    <lineage>
        <taxon>Eukaryota</taxon>
        <taxon>Viridiplantae</taxon>
        <taxon>Streptophyta</taxon>
        <taxon>Embryophyta</taxon>
        <taxon>Tracheophyta</taxon>
        <taxon>Spermatophyta</taxon>
        <taxon>Magnoliopsida</taxon>
        <taxon>eudicotyledons</taxon>
        <taxon>Gunneridae</taxon>
        <taxon>Pentapetalae</taxon>
        <taxon>asterids</taxon>
        <taxon>campanulids</taxon>
        <taxon>Asterales</taxon>
        <taxon>Asteraceae</taxon>
        <taxon>Asteroideae</taxon>
        <taxon>Heliantheae alliance</taxon>
        <taxon>Eupatorieae</taxon>
        <taxon>Mikania</taxon>
    </lineage>
</organism>
<name>A0A5N6PW23_9ASTR</name>
<dbReference type="GO" id="GO:0016787">
    <property type="term" value="F:hydrolase activity"/>
    <property type="evidence" value="ECO:0007669"/>
    <property type="project" value="UniProtKB-KW"/>
</dbReference>
<dbReference type="EMBL" id="SZYD01000002">
    <property type="protein sequence ID" value="KAD7117729.1"/>
    <property type="molecule type" value="Genomic_DNA"/>
</dbReference>
<evidence type="ECO:0000259" key="2">
    <source>
        <dbReference type="Pfam" id="PF00077"/>
    </source>
</evidence>
<accession>A0A5N6PW23</accession>
<dbReference type="AlphaFoldDB" id="A0A5N6PW23"/>
<proteinExistence type="predicted"/>
<dbReference type="Proteomes" id="UP000326396">
    <property type="component" value="Linkage Group LG10"/>
</dbReference>
<dbReference type="OrthoDB" id="647769at2759"/>
<comment type="caution">
    <text evidence="3">The sequence shown here is derived from an EMBL/GenBank/DDBJ whole genome shotgun (WGS) entry which is preliminary data.</text>
</comment>
<reference evidence="3 4" key="1">
    <citation type="submission" date="2019-05" db="EMBL/GenBank/DDBJ databases">
        <title>Mikania micrantha, genome provides insights into the molecular mechanism of rapid growth.</title>
        <authorList>
            <person name="Liu B."/>
        </authorList>
    </citation>
    <scope>NUCLEOTIDE SEQUENCE [LARGE SCALE GENOMIC DNA]</scope>
    <source>
        <strain evidence="3">NLD-2019</strain>
        <tissue evidence="3">Leaf</tissue>
    </source>
</reference>
<keyword evidence="4" id="KW-1185">Reference proteome</keyword>
<gene>
    <name evidence="3" type="ORF">E3N88_04997</name>
</gene>
<evidence type="ECO:0000256" key="1">
    <source>
        <dbReference type="ARBA" id="ARBA00022801"/>
    </source>
</evidence>
<dbReference type="Pfam" id="PF00077">
    <property type="entry name" value="RVP"/>
    <property type="match status" value="1"/>
</dbReference>
<keyword evidence="1" id="KW-0378">Hydrolase</keyword>
<evidence type="ECO:0000313" key="3">
    <source>
        <dbReference type="EMBL" id="KAD7117729.1"/>
    </source>
</evidence>
<sequence length="573" mass="67462">MSRRGERLAFGENRNTETLANQEDQIRDYRRLHRLRNNVQRWVPTGRFNRTIESQIDPEAELRISQARRASLVPAETLYDEGSRRLDGSLSLRFGGYKAVREIGESSRQANQNGEDEESMITEMAAAAILERFIDFDLLRSLHYMEPRLPVEIREEIYKRVDVETRDPLIDAAIDDWEDEELKEKWNKNWDTLGQPSGKYDYYVNYSYEETSQKEEIVAAGWGEEFNDPLEPIFGFNNPMDTEECQVKWDDYFADDEESEEDSIENQWWYKNDNLKVMVELPYPSYKEKEVREEILVIQDELLEIDFAAVMEEWAFVIISEEVLSEEVYVTTIKESSWRPEVKLPEDQELCYHNWKKEKPKEKEECKLYRSDVRQNIRGKCEVCDLIVCMLCLKAYYDEVIQISPKPLTSSTNELVNELMKHCLMLQQEVDRLGQIIQDDEKVVLERERLQLEETEVPIINNDEEKVQEETVALTQSTQQNPRMERRNKLYNLKVYFKIPGVEEFEISAIIDTGATSCCINEEAIPIKAMEPSPYIVKYSGINSEQLTRKKLKEGIMKIENNSFRIPFTFSFQ</sequence>
<evidence type="ECO:0000313" key="4">
    <source>
        <dbReference type="Proteomes" id="UP000326396"/>
    </source>
</evidence>
<dbReference type="InterPro" id="IPR018061">
    <property type="entry name" value="Retropepsins"/>
</dbReference>
<feature type="domain" description="Retropepsins" evidence="2">
    <location>
        <begin position="490"/>
        <end position="566"/>
    </location>
</feature>
<protein>
    <recommendedName>
        <fullName evidence="2">Retropepsins domain-containing protein</fullName>
    </recommendedName>
</protein>